<feature type="compositionally biased region" description="Low complexity" evidence="1">
    <location>
        <begin position="320"/>
        <end position="332"/>
    </location>
</feature>
<keyword evidence="2" id="KW-1133">Transmembrane helix</keyword>
<feature type="compositionally biased region" description="Pro residues" evidence="1">
    <location>
        <begin position="278"/>
        <end position="288"/>
    </location>
</feature>
<dbReference type="RefSeq" id="WP_004138038.1">
    <property type="nucleotide sequence ID" value="NZ_CP083174.1"/>
</dbReference>
<dbReference type="Proteomes" id="UP001240561">
    <property type="component" value="Unassembled WGS sequence"/>
</dbReference>
<protein>
    <recommendedName>
        <fullName evidence="5">ATPase</fullName>
    </recommendedName>
</protein>
<evidence type="ECO:0000313" key="3">
    <source>
        <dbReference type="EMBL" id="MDK6695289.1"/>
    </source>
</evidence>
<organism evidence="3 4">
    <name type="scientific">Gardnerella vaginalis</name>
    <dbReference type="NCBI Taxonomy" id="2702"/>
    <lineage>
        <taxon>Bacteria</taxon>
        <taxon>Bacillati</taxon>
        <taxon>Actinomycetota</taxon>
        <taxon>Actinomycetes</taxon>
        <taxon>Bifidobacteriales</taxon>
        <taxon>Bifidobacteriaceae</taxon>
        <taxon>Gardnerella</taxon>
    </lineage>
</organism>
<keyword evidence="2" id="KW-0812">Transmembrane</keyword>
<evidence type="ECO:0000256" key="2">
    <source>
        <dbReference type="SAM" id="Phobius"/>
    </source>
</evidence>
<sequence>MLENISEATNNGHKKKMIILIAGVIVLALVLGVGGICWSIQHSSRMKEARKQCEIKVAQVSKASQSWKKLTKNSLLISFAQDNSENGKLLAKLLKQRLPETVVCNANSPEELGSQGAQAIAATQWYSDNAQRIRGVTSAMIDKLSAASTDTTTNAQEKQKAEESQKELQKITAPVIRIAPKVKRKPNIIIQNIPPTQEEKVQADNAMQKKIEEAKRQADEQAAKAKAKAKSDAEKRRLELERRKRIRDAAENLQKQLEEQARKQAEEEAKKKKQEQTPPTPPTPPAPPQTNTTGGNGSTTGGSTPSQSGTGSQGSGSQGNAGNNNQNGDGNK</sequence>
<evidence type="ECO:0000313" key="4">
    <source>
        <dbReference type="Proteomes" id="UP001240561"/>
    </source>
</evidence>
<evidence type="ECO:0008006" key="5">
    <source>
        <dbReference type="Google" id="ProtNLM"/>
    </source>
</evidence>
<accession>A0ABD4ZCR7</accession>
<reference evidence="3 4" key="1">
    <citation type="submission" date="2023-05" db="EMBL/GenBank/DDBJ databases">
        <title>Cataloging the Phylogenetic Diversity of Human Bladder Bacteria.</title>
        <authorList>
            <person name="Du J."/>
        </authorList>
    </citation>
    <scope>NUCLEOTIDE SEQUENCE [LARGE SCALE GENOMIC DNA]</scope>
    <source>
        <strain evidence="3 4">UMB9230</strain>
    </source>
</reference>
<comment type="caution">
    <text evidence="3">The sequence shown here is derived from an EMBL/GenBank/DDBJ whole genome shotgun (WGS) entry which is preliminary data.</text>
</comment>
<feature type="region of interest" description="Disordered" evidence="1">
    <location>
        <begin position="148"/>
        <end position="168"/>
    </location>
</feature>
<dbReference type="AlphaFoldDB" id="A0ABD4ZCR7"/>
<gene>
    <name evidence="3" type="ORF">QP177_01720</name>
</gene>
<feature type="compositionally biased region" description="Basic and acidic residues" evidence="1">
    <location>
        <begin position="157"/>
        <end position="168"/>
    </location>
</feature>
<feature type="compositionally biased region" description="Basic and acidic residues" evidence="1">
    <location>
        <begin position="197"/>
        <end position="270"/>
    </location>
</feature>
<evidence type="ECO:0000256" key="1">
    <source>
        <dbReference type="SAM" id="MobiDB-lite"/>
    </source>
</evidence>
<name>A0ABD4ZCR7_GARVA</name>
<proteinExistence type="predicted"/>
<dbReference type="EMBL" id="JASOGJ010000001">
    <property type="protein sequence ID" value="MDK6695289.1"/>
    <property type="molecule type" value="Genomic_DNA"/>
</dbReference>
<feature type="compositionally biased region" description="Low complexity" evidence="1">
    <location>
        <begin position="301"/>
        <end position="310"/>
    </location>
</feature>
<feature type="transmembrane region" description="Helical" evidence="2">
    <location>
        <begin position="17"/>
        <end position="40"/>
    </location>
</feature>
<feature type="region of interest" description="Disordered" evidence="1">
    <location>
        <begin position="189"/>
        <end position="332"/>
    </location>
</feature>
<keyword evidence="2" id="KW-0472">Membrane</keyword>